<evidence type="ECO:0000256" key="1">
    <source>
        <dbReference type="SAM" id="MobiDB-lite"/>
    </source>
</evidence>
<dbReference type="Proteomes" id="UP001159363">
    <property type="component" value="Chromosome 1"/>
</dbReference>
<keyword evidence="3" id="KW-1185">Reference proteome</keyword>
<protein>
    <submittedName>
        <fullName evidence="2">Uncharacterized protein</fullName>
    </submittedName>
</protein>
<evidence type="ECO:0000313" key="3">
    <source>
        <dbReference type="Proteomes" id="UP001159363"/>
    </source>
</evidence>
<feature type="compositionally biased region" description="Polar residues" evidence="1">
    <location>
        <begin position="126"/>
        <end position="138"/>
    </location>
</feature>
<comment type="caution">
    <text evidence="2">The sequence shown here is derived from an EMBL/GenBank/DDBJ whole genome shotgun (WGS) entry which is preliminary data.</text>
</comment>
<evidence type="ECO:0000313" key="2">
    <source>
        <dbReference type="EMBL" id="KAJ8897759.1"/>
    </source>
</evidence>
<gene>
    <name evidence="2" type="ORF">PR048_003109</name>
</gene>
<feature type="region of interest" description="Disordered" evidence="1">
    <location>
        <begin position="109"/>
        <end position="162"/>
    </location>
</feature>
<dbReference type="EMBL" id="JARBHB010000001">
    <property type="protein sequence ID" value="KAJ8897759.1"/>
    <property type="molecule type" value="Genomic_DNA"/>
</dbReference>
<reference evidence="2 3" key="1">
    <citation type="submission" date="2023-02" db="EMBL/GenBank/DDBJ databases">
        <title>LHISI_Scaffold_Assembly.</title>
        <authorList>
            <person name="Stuart O.P."/>
            <person name="Cleave R."/>
            <person name="Magrath M.J.L."/>
            <person name="Mikheyev A.S."/>
        </authorList>
    </citation>
    <scope>NUCLEOTIDE SEQUENCE [LARGE SCALE GENOMIC DNA]</scope>
    <source>
        <strain evidence="2">Daus_M_001</strain>
        <tissue evidence="2">Leg muscle</tissue>
    </source>
</reference>
<organism evidence="2 3">
    <name type="scientific">Dryococelus australis</name>
    <dbReference type="NCBI Taxonomy" id="614101"/>
    <lineage>
        <taxon>Eukaryota</taxon>
        <taxon>Metazoa</taxon>
        <taxon>Ecdysozoa</taxon>
        <taxon>Arthropoda</taxon>
        <taxon>Hexapoda</taxon>
        <taxon>Insecta</taxon>
        <taxon>Pterygota</taxon>
        <taxon>Neoptera</taxon>
        <taxon>Polyneoptera</taxon>
        <taxon>Phasmatodea</taxon>
        <taxon>Verophasmatodea</taxon>
        <taxon>Anareolatae</taxon>
        <taxon>Phasmatidae</taxon>
        <taxon>Eurycanthinae</taxon>
        <taxon>Dryococelus</taxon>
    </lineage>
</organism>
<sequence>MLLGGENVSILKLSPHATDVLQPLHVSCFKSLKYTRDLELVKWYCENQRKMTKSEFVSALCRVWNKGMKPENVRVGFMSTGLYQMIRDKYPVDRFDPEKYKRYKDCVQRDHPNSENEPAFQEQVHQDNSNLEPQSEGNETSDDSEKDDPHINELVNNNSSDIELYEPESDDFIQLQNPESLTNGDFILASFKGGKQGVTVYRYVDEFEVMGLKSDSDKLSRKLRMIHL</sequence>
<proteinExistence type="predicted"/>
<name>A0ABQ9ING4_9NEOP</name>
<accession>A0ABQ9ING4</accession>